<evidence type="ECO:0000313" key="2">
    <source>
        <dbReference type="WBParaSite" id="PS1159_v2.g20749.t1"/>
    </source>
</evidence>
<name>A0AC35FT69_9BILA</name>
<organism evidence="1 2">
    <name type="scientific">Panagrolaimus sp. PS1159</name>
    <dbReference type="NCBI Taxonomy" id="55785"/>
    <lineage>
        <taxon>Eukaryota</taxon>
        <taxon>Metazoa</taxon>
        <taxon>Ecdysozoa</taxon>
        <taxon>Nematoda</taxon>
        <taxon>Chromadorea</taxon>
        <taxon>Rhabditida</taxon>
        <taxon>Tylenchina</taxon>
        <taxon>Panagrolaimomorpha</taxon>
        <taxon>Panagrolaimoidea</taxon>
        <taxon>Panagrolaimidae</taxon>
        <taxon>Panagrolaimus</taxon>
    </lineage>
</organism>
<accession>A0AC35FT69</accession>
<protein>
    <submittedName>
        <fullName evidence="2">VWFA domain-containing protein</fullName>
    </submittedName>
</protein>
<reference evidence="2" key="1">
    <citation type="submission" date="2022-11" db="UniProtKB">
        <authorList>
            <consortium name="WormBaseParasite"/>
        </authorList>
    </citation>
    <scope>IDENTIFICATION</scope>
</reference>
<sequence>MIGIIFRRTLHGDAKNTVLKIGNIRAPIHDAKRPEFVPTGFADKNLPPSLIHAIKWLIQKDALQQDVFLMGVPGSLRSFVVFSYLDLTNREFEYLSVTRDTTEADIKQRREINAGNAFYSDLCAVRAALNGRVLVIDGVEKAERNVLPILNNLLENREMQLDDGRFLMAARKYDKLREVSPNIGNERVNNLLALVYGLNSQNSEKSGIALPLFPTDNLLKSVKIWNLNPSTPEETIFNLSYPKTSILKEENQLPILEEYFEKFSTKRETKNSISTIKEIEISNNSANISTKFGKNQLTFKIPAGSFSKLPKNHEFVSTKAHESLLAELALTHSTADFCLLGPRGSGKSTIIEEFSTRLGYETETIVLYQDMNSRELIQQRRMLENGDTIWEDSQLVRAAKKGALCILDGLEKVHWSTAEMLAPLIHHRYLQLPDGSRLIGSMYYNAIKNKTGFSDELLEQKGVFKIAENFRLIALADSESINSSKWLNEQILSMFLFHNLKPMSIKEQCKVIAHLIPNVDTEIAHRLVSLVERLRASTDSGVRGISISLSLRRLIYILRRFTQNSDEGVFNAIHRSALSRFMPAITRSAFDKALTEAGIDPDSKLGSSNDESWKERLLEASKKSSDSVQHESMVPDIIFFDNKQHIKVMNDMAKDFELGSHLLVIGNQGVGKNKITDRFLQLIQRPRQYMQLHRDTTVQSLTVQSTVIDGILKHEDSPLVKAVRDGLVLVVDEADKAPLHVVAVLKSLIDSGILYLSDGRRIQPSGFPIDPAFKPITIHPEFRLIMLANRPGFPFLGNDLFAVLGDLFSIHVVDNPSRTSELAMLKQYGPNVKDEHLQQLVSAFDELREMADNALLSYPYSTRELVNIVKHLQMYPDDPLTAVVRNVFDFDSYTKETTQSIEAVFQKYGIPLGIKNPEENVFLSRRFPIEEPRKLGEWKIKENIKPFLIKPKIVPLISEKEFDYKKYAFNLEMHHSRASMFSEQKFFWQLPISDVNICSDILDIGNGKLCLATVNPPTLYYIPDQRKASCVEIDLSQQFSKFLRGEFRPRFTLSNWNSNGVLMHEETTNTLLMVDFEKLKINKLSNDESTVFDSIVDKFTQGSISNTSNHWRLLNHSERPILFNRGGNELQILFPGDLPAGAEIISLPNEFSISNILSASKDKILIATNKGTLLLTFESDGRVFLRPLTEDSDIPLHFETINKIQADSDNPNPSFMLSHEDFYAIKSENFPELMSSGKVFAWKRPSEEGKYVQEEVPYRSLKEKFPLNHPQKEVVIFDNGVSVRAIPKWKTPGKALPKNVSPTAISGFLEVVDPRRNNVQYIPVPSTRPSMYHSSWVASISKTPFTISKGFDGKSLYTCETNGAIRKWEIDEIELMLSLQAWHKLFGTEDQNERIEFEKDETQIDMSKLTEPTLGKYDPKNTAHVGGNMWQGGTGGYNTAGLGGVGGPFRLDAGHDVHQIHEGAKNQVPEDYKRKAREINRREYQKRLRDIDMSEHDAETYETFKEKIKKQVTHMKSIIDSLEAREQERQWVKHQTSGDLDDAKLIEGLTGEKGIYRRRMEQPPEPGAIQTKPKRLRLVFDVSGSMYRFNGHDKRLQKSMEAALMVMEALEGKQDKIKYDIVGHSGDGPEMVFTTPDAPPTNEKQKYDVAKKMFLQSQFCYSGDFTLEALQLAVSKVSKETDVDERFVIVLSDANLDRYGIKPHHLAKRLEADPKVHAFVILVGSLGAQADKLVKALPAGKAFYASDTAQLPHIIQNIFASTLIK</sequence>
<dbReference type="Proteomes" id="UP000887580">
    <property type="component" value="Unplaced"/>
</dbReference>
<dbReference type="WBParaSite" id="PS1159_v2.g20749.t1">
    <property type="protein sequence ID" value="PS1159_v2.g20749.t1"/>
    <property type="gene ID" value="PS1159_v2.g20749"/>
</dbReference>
<proteinExistence type="predicted"/>
<evidence type="ECO:0000313" key="1">
    <source>
        <dbReference type="Proteomes" id="UP000887580"/>
    </source>
</evidence>